<protein>
    <recommendedName>
        <fullName evidence="3">Resolvase HTH domain-containing protein</fullName>
    </recommendedName>
</protein>
<accession>A0A2H0BEQ8</accession>
<name>A0A2H0BEQ8_9BACT</name>
<comment type="caution">
    <text evidence="1">The sequence shown here is derived from an EMBL/GenBank/DDBJ whole genome shotgun (WGS) entry which is preliminary data.</text>
</comment>
<dbReference type="Proteomes" id="UP000229794">
    <property type="component" value="Unassembled WGS sequence"/>
</dbReference>
<dbReference type="Gene3D" id="1.10.10.60">
    <property type="entry name" value="Homeodomain-like"/>
    <property type="match status" value="1"/>
</dbReference>
<proteinExistence type="predicted"/>
<dbReference type="AlphaFoldDB" id="A0A2H0BEQ8"/>
<dbReference type="EMBL" id="PCST01000039">
    <property type="protein sequence ID" value="PIP55478.1"/>
    <property type="molecule type" value="Genomic_DNA"/>
</dbReference>
<dbReference type="InterPro" id="IPR009057">
    <property type="entry name" value="Homeodomain-like_sf"/>
</dbReference>
<reference evidence="1 2" key="1">
    <citation type="submission" date="2017-09" db="EMBL/GenBank/DDBJ databases">
        <title>Depth-based differentiation of microbial function through sediment-hosted aquifers and enrichment of novel symbionts in the deep terrestrial subsurface.</title>
        <authorList>
            <person name="Probst A.J."/>
            <person name="Ladd B."/>
            <person name="Jarett J.K."/>
            <person name="Geller-Mcgrath D.E."/>
            <person name="Sieber C.M."/>
            <person name="Emerson J.B."/>
            <person name="Anantharaman K."/>
            <person name="Thomas B.C."/>
            <person name="Malmstrom R."/>
            <person name="Stieglmeier M."/>
            <person name="Klingl A."/>
            <person name="Woyke T."/>
            <person name="Ryan C.M."/>
            <person name="Banfield J.F."/>
        </authorList>
    </citation>
    <scope>NUCLEOTIDE SEQUENCE [LARGE SCALE GENOMIC DNA]</scope>
    <source>
        <strain evidence="1">CG22_combo_CG10-13_8_21_14_all_42_17</strain>
    </source>
</reference>
<gene>
    <name evidence="1" type="ORF">COX06_03025</name>
</gene>
<dbReference type="SUPFAM" id="SSF46689">
    <property type="entry name" value="Homeodomain-like"/>
    <property type="match status" value="1"/>
</dbReference>
<organism evidence="1 2">
    <name type="scientific">Candidatus Zambryskibacteria bacterium CG22_combo_CG10-13_8_21_14_all_42_17</name>
    <dbReference type="NCBI Taxonomy" id="1975118"/>
    <lineage>
        <taxon>Bacteria</taxon>
        <taxon>Candidatus Zambryskiibacteriota</taxon>
    </lineage>
</organism>
<evidence type="ECO:0008006" key="3">
    <source>
        <dbReference type="Google" id="ProtNLM"/>
    </source>
</evidence>
<evidence type="ECO:0000313" key="1">
    <source>
        <dbReference type="EMBL" id="PIP55478.1"/>
    </source>
</evidence>
<sequence length="226" mass="26364">MYSIQIKNQAVQFRKKGKSIYDIARMLNLKPTTISYWCKDIRLSDSLIKKISNNGKKKARRAMLIYTEKQRMERLHRQATERKVGRKLLGRLSHRDLTMVGLGLYWGEGYKGINGELGFTNSNPDIIRFYLNWLVILGISKKNLIFRLTINNIFMNQEKRLKRFWFTKLGVRESQFTKTTLIKSILKKADPSRGNSYRGILRVKVRRGNALKNRILGALEHISACV</sequence>
<evidence type="ECO:0000313" key="2">
    <source>
        <dbReference type="Proteomes" id="UP000229794"/>
    </source>
</evidence>